<reference evidence="2" key="1">
    <citation type="journal article" date="2014" name="Int. J. Syst. Evol. Microbiol.">
        <title>Complete genome sequence of Corynebacterium casei LMG S-19264T (=DSM 44701T), isolated from a smear-ripened cheese.</title>
        <authorList>
            <consortium name="US DOE Joint Genome Institute (JGI-PGF)"/>
            <person name="Walter F."/>
            <person name="Albersmeier A."/>
            <person name="Kalinowski J."/>
            <person name="Ruckert C."/>
        </authorList>
    </citation>
    <scope>NUCLEOTIDE SEQUENCE</scope>
    <source>
        <strain evidence="2">VKM B-2484</strain>
    </source>
</reference>
<name>A0A9W6J9C6_9HYPH</name>
<dbReference type="Pfam" id="PF05136">
    <property type="entry name" value="Phage_portal_2"/>
    <property type="match status" value="1"/>
</dbReference>
<organism evidence="2 3">
    <name type="scientific">Ancylobacter dichloromethanicus</name>
    <dbReference type="NCBI Taxonomy" id="518825"/>
    <lineage>
        <taxon>Bacteria</taxon>
        <taxon>Pseudomonadati</taxon>
        <taxon>Pseudomonadota</taxon>
        <taxon>Alphaproteobacteria</taxon>
        <taxon>Hyphomicrobiales</taxon>
        <taxon>Xanthobacteraceae</taxon>
        <taxon>Ancylobacter</taxon>
    </lineage>
</organism>
<comment type="caution">
    <text evidence="2">The sequence shown here is derived from an EMBL/GenBank/DDBJ whole genome shotgun (WGS) entry which is preliminary data.</text>
</comment>
<dbReference type="EMBL" id="BSFJ01000005">
    <property type="protein sequence ID" value="GLK71704.1"/>
    <property type="molecule type" value="Genomic_DNA"/>
</dbReference>
<feature type="compositionally biased region" description="Low complexity" evidence="1">
    <location>
        <begin position="486"/>
        <end position="501"/>
    </location>
</feature>
<proteinExistence type="predicted"/>
<dbReference type="NCBIfam" id="TIGR01539">
    <property type="entry name" value="portal_lambda"/>
    <property type="match status" value="1"/>
</dbReference>
<feature type="region of interest" description="Disordered" evidence="1">
    <location>
        <begin position="482"/>
        <end position="501"/>
    </location>
</feature>
<reference evidence="2" key="2">
    <citation type="submission" date="2023-01" db="EMBL/GenBank/DDBJ databases">
        <authorList>
            <person name="Sun Q."/>
            <person name="Evtushenko L."/>
        </authorList>
    </citation>
    <scope>NUCLEOTIDE SEQUENCE</scope>
    <source>
        <strain evidence="2">VKM B-2484</strain>
    </source>
</reference>
<dbReference type="AlphaFoldDB" id="A0A9W6J9C6"/>
<gene>
    <name evidence="2" type="ORF">GCM10017643_18190</name>
</gene>
<dbReference type="Proteomes" id="UP001143370">
    <property type="component" value="Unassembled WGS sequence"/>
</dbReference>
<accession>A0A9W6J9C6</accession>
<dbReference type="GO" id="GO:0019068">
    <property type="term" value="P:virion assembly"/>
    <property type="evidence" value="ECO:0007669"/>
    <property type="project" value="InterPro"/>
</dbReference>
<evidence type="ECO:0000313" key="2">
    <source>
        <dbReference type="EMBL" id="GLK71704.1"/>
    </source>
</evidence>
<dbReference type="InterPro" id="IPR006429">
    <property type="entry name" value="Phage_lambda_portal"/>
</dbReference>
<sequence>MNPIDRVIGWIAPAAGLRRLQARAAIDIVTASRGYDGAKRGRRGNGRSPSTSANAEVGPAQVMLRNRARDLVRNNPHAARIVDVLTANLVGAGIQPVSKTGRKSVDKKVNALWSQFAATADADGQLDIYGLQALAVREMVQSGESVSRFRMRRPEDGLAVPLQIQVMEPDHIDSSKDAFANGERTLLGVAFNKIGARRGYWLFREHPGEQRQLQPLESVFVPADEVMHLFRKQRPGQVRGVTVFAPIMMMTRDHADFHEAAVTKGRIEACFAGFVKNTEGEPIQVGSDGKASPSTGLPVQTIEPGMLHRLNPGEDVVFSQPTSSPIFDSFMVHTLMAIAIGAGVTYDQLTGDLRQANYSSLRAGKIEFRRLVEQIQYHVIIPMLCMPTWRKFIETAILTGALPRRPEGYPVDWITPANEPIDPVKDMTADILAVRSGRMTVAQFFASWGNDPMTQLDEIQKYNKLLDDMSIVLDIDPRKVARAGSAQPTTPAPEAEPADQA</sequence>
<feature type="region of interest" description="Disordered" evidence="1">
    <location>
        <begin position="36"/>
        <end position="58"/>
    </location>
</feature>
<protein>
    <submittedName>
        <fullName evidence="2">Phage portal protein</fullName>
    </submittedName>
</protein>
<evidence type="ECO:0000313" key="3">
    <source>
        <dbReference type="Proteomes" id="UP001143370"/>
    </source>
</evidence>
<dbReference type="GO" id="GO:0005198">
    <property type="term" value="F:structural molecule activity"/>
    <property type="evidence" value="ECO:0007669"/>
    <property type="project" value="InterPro"/>
</dbReference>
<evidence type="ECO:0000256" key="1">
    <source>
        <dbReference type="SAM" id="MobiDB-lite"/>
    </source>
</evidence>
<keyword evidence="3" id="KW-1185">Reference proteome</keyword>